<evidence type="ECO:0000256" key="6">
    <source>
        <dbReference type="ARBA" id="ARBA00023033"/>
    </source>
</evidence>
<feature type="binding site" description="axial binding residue" evidence="7">
    <location>
        <position position="479"/>
    </location>
    <ligand>
        <name>heme</name>
        <dbReference type="ChEBI" id="CHEBI:30413"/>
    </ligand>
    <ligandPart>
        <name>Fe</name>
        <dbReference type="ChEBI" id="CHEBI:18248"/>
    </ligandPart>
</feature>
<dbReference type="InterPro" id="IPR001128">
    <property type="entry name" value="Cyt_P450"/>
</dbReference>
<gene>
    <name evidence="9" type="ORF">NA57DRAFT_34432</name>
</gene>
<evidence type="ECO:0000256" key="8">
    <source>
        <dbReference type="SAM" id="Phobius"/>
    </source>
</evidence>
<dbReference type="Proteomes" id="UP000799772">
    <property type="component" value="Unassembled WGS sequence"/>
</dbReference>
<dbReference type="PANTHER" id="PTHR24305">
    <property type="entry name" value="CYTOCHROME P450"/>
    <property type="match status" value="1"/>
</dbReference>
<evidence type="ECO:0000313" key="9">
    <source>
        <dbReference type="EMBL" id="KAF2101805.1"/>
    </source>
</evidence>
<evidence type="ECO:0000256" key="2">
    <source>
        <dbReference type="ARBA" id="ARBA00010617"/>
    </source>
</evidence>
<dbReference type="InterPro" id="IPR002401">
    <property type="entry name" value="Cyt_P450_E_grp-I"/>
</dbReference>
<keyword evidence="5 7" id="KW-0408">Iron</keyword>
<comment type="cofactor">
    <cofactor evidence="1 7">
        <name>heme</name>
        <dbReference type="ChEBI" id="CHEBI:30413"/>
    </cofactor>
</comment>
<protein>
    <submittedName>
        <fullName evidence="9">Cytochrome P450</fullName>
    </submittedName>
</protein>
<evidence type="ECO:0000256" key="7">
    <source>
        <dbReference type="PIRSR" id="PIRSR602401-1"/>
    </source>
</evidence>
<keyword evidence="8" id="KW-0812">Transmembrane</keyword>
<comment type="similarity">
    <text evidence="2">Belongs to the cytochrome P450 family.</text>
</comment>
<dbReference type="Pfam" id="PF00067">
    <property type="entry name" value="p450"/>
    <property type="match status" value="1"/>
</dbReference>
<evidence type="ECO:0000256" key="4">
    <source>
        <dbReference type="ARBA" id="ARBA00023002"/>
    </source>
</evidence>
<organism evidence="9 10">
    <name type="scientific">Rhizodiscina lignyota</name>
    <dbReference type="NCBI Taxonomy" id="1504668"/>
    <lineage>
        <taxon>Eukaryota</taxon>
        <taxon>Fungi</taxon>
        <taxon>Dikarya</taxon>
        <taxon>Ascomycota</taxon>
        <taxon>Pezizomycotina</taxon>
        <taxon>Dothideomycetes</taxon>
        <taxon>Pleosporomycetidae</taxon>
        <taxon>Aulographales</taxon>
        <taxon>Rhizodiscinaceae</taxon>
        <taxon>Rhizodiscina</taxon>
    </lineage>
</organism>
<keyword evidence="8" id="KW-1133">Transmembrane helix</keyword>
<feature type="transmembrane region" description="Helical" evidence="8">
    <location>
        <begin position="15"/>
        <end position="37"/>
    </location>
</feature>
<dbReference type="SUPFAM" id="SSF48264">
    <property type="entry name" value="Cytochrome P450"/>
    <property type="match status" value="1"/>
</dbReference>
<dbReference type="PANTHER" id="PTHR24305:SF157">
    <property type="entry name" value="N-ACETYLTRYPTOPHAN 6-HYDROXYLASE IVOC-RELATED"/>
    <property type="match status" value="1"/>
</dbReference>
<dbReference type="GO" id="GO:0005506">
    <property type="term" value="F:iron ion binding"/>
    <property type="evidence" value="ECO:0007669"/>
    <property type="project" value="InterPro"/>
</dbReference>
<reference evidence="9" key="1">
    <citation type="journal article" date="2020" name="Stud. Mycol.">
        <title>101 Dothideomycetes genomes: a test case for predicting lifestyles and emergence of pathogens.</title>
        <authorList>
            <person name="Haridas S."/>
            <person name="Albert R."/>
            <person name="Binder M."/>
            <person name="Bloem J."/>
            <person name="Labutti K."/>
            <person name="Salamov A."/>
            <person name="Andreopoulos B."/>
            <person name="Baker S."/>
            <person name="Barry K."/>
            <person name="Bills G."/>
            <person name="Bluhm B."/>
            <person name="Cannon C."/>
            <person name="Castanera R."/>
            <person name="Culley D."/>
            <person name="Daum C."/>
            <person name="Ezra D."/>
            <person name="Gonzalez J."/>
            <person name="Henrissat B."/>
            <person name="Kuo A."/>
            <person name="Liang C."/>
            <person name="Lipzen A."/>
            <person name="Lutzoni F."/>
            <person name="Magnuson J."/>
            <person name="Mondo S."/>
            <person name="Nolan M."/>
            <person name="Ohm R."/>
            <person name="Pangilinan J."/>
            <person name="Park H.-J."/>
            <person name="Ramirez L."/>
            <person name="Alfaro M."/>
            <person name="Sun H."/>
            <person name="Tritt A."/>
            <person name="Yoshinaga Y."/>
            <person name="Zwiers L.-H."/>
            <person name="Turgeon B."/>
            <person name="Goodwin S."/>
            <person name="Spatafora J."/>
            <person name="Crous P."/>
            <person name="Grigoriev I."/>
        </authorList>
    </citation>
    <scope>NUCLEOTIDE SEQUENCE</scope>
    <source>
        <strain evidence="9">CBS 133067</strain>
    </source>
</reference>
<evidence type="ECO:0000313" key="10">
    <source>
        <dbReference type="Proteomes" id="UP000799772"/>
    </source>
</evidence>
<keyword evidence="7" id="KW-0349">Heme</keyword>
<dbReference type="AlphaFoldDB" id="A0A9P4IM79"/>
<evidence type="ECO:0000256" key="3">
    <source>
        <dbReference type="ARBA" id="ARBA00022723"/>
    </source>
</evidence>
<evidence type="ECO:0000256" key="5">
    <source>
        <dbReference type="ARBA" id="ARBA00023004"/>
    </source>
</evidence>
<dbReference type="EMBL" id="ML978123">
    <property type="protein sequence ID" value="KAF2101805.1"/>
    <property type="molecule type" value="Genomic_DNA"/>
</dbReference>
<evidence type="ECO:0000256" key="1">
    <source>
        <dbReference type="ARBA" id="ARBA00001971"/>
    </source>
</evidence>
<dbReference type="InterPro" id="IPR036396">
    <property type="entry name" value="Cyt_P450_sf"/>
</dbReference>
<keyword evidence="8" id="KW-0472">Membrane</keyword>
<proteinExistence type="inferred from homology"/>
<dbReference type="Gene3D" id="1.10.630.10">
    <property type="entry name" value="Cytochrome P450"/>
    <property type="match status" value="1"/>
</dbReference>
<dbReference type="GO" id="GO:0020037">
    <property type="term" value="F:heme binding"/>
    <property type="evidence" value="ECO:0007669"/>
    <property type="project" value="InterPro"/>
</dbReference>
<dbReference type="PRINTS" id="PR00463">
    <property type="entry name" value="EP450I"/>
</dbReference>
<dbReference type="CDD" id="cd11062">
    <property type="entry name" value="CYP58-like"/>
    <property type="match status" value="1"/>
</dbReference>
<name>A0A9P4IM79_9PEZI</name>
<dbReference type="OrthoDB" id="3945418at2759"/>
<dbReference type="GO" id="GO:0004497">
    <property type="term" value="F:monooxygenase activity"/>
    <property type="evidence" value="ECO:0007669"/>
    <property type="project" value="UniProtKB-KW"/>
</dbReference>
<accession>A0A9P4IM79</accession>
<dbReference type="PRINTS" id="PR00385">
    <property type="entry name" value="P450"/>
</dbReference>
<keyword evidence="3 7" id="KW-0479">Metal-binding</keyword>
<sequence length="540" mass="61105">MTVVESLLHVLPLPFISIPLVLYIIYFAATVIYRIYFSPLSKFPGPKFAAATYLVEIYYDAIKGGQYVNILKQWHKQYAGPIIRITPDDLHVSDPSFYSILYSPTAPSDLSPTESKRALRRHKSLYFCRQFGTGQQAFQATCDHDLHRYRRAAVERFFSPANIKKLQGLVRGKAEKLCSRLLEAGKTHEAQSEGVRIKFALSCFATDVITNYALGSKESTLDRADFFPEWSDTLAQLGRIGHVMKVLWFLLPIVEFIPVDFAAKLDPGLGMMLRVRSFAVQQITKLKAKSRAELLEEAEKDSQVTVYHDVLTGSLPEKEKSVNRLKYDSETLVGAGTETTGASLAVMLVYILSSSSITAKLQSEIDTCLASGPLELSRIEKLPYLTAVLKEGLRLSYGICGRLPRIAEVPLMVQPADDYKAWVIPPGTPVSMDSYFMHTDASVWGEDVMEFKPERWLDKDEAKRLERYLVPFTKGGRMCVGINLAYAELYLCLAALVHRFDMELVDTTIDHVQFEADWFVPKFKRDLKDIRVIIKERRPN</sequence>
<dbReference type="InterPro" id="IPR050121">
    <property type="entry name" value="Cytochrome_P450_monoxygenase"/>
</dbReference>
<dbReference type="GO" id="GO:0016705">
    <property type="term" value="F:oxidoreductase activity, acting on paired donors, with incorporation or reduction of molecular oxygen"/>
    <property type="evidence" value="ECO:0007669"/>
    <property type="project" value="InterPro"/>
</dbReference>
<keyword evidence="10" id="KW-1185">Reference proteome</keyword>
<keyword evidence="6" id="KW-0503">Monooxygenase</keyword>
<keyword evidence="4" id="KW-0560">Oxidoreductase</keyword>
<comment type="caution">
    <text evidence="9">The sequence shown here is derived from an EMBL/GenBank/DDBJ whole genome shotgun (WGS) entry which is preliminary data.</text>
</comment>